<name>A0A450TDA3_9GAMM</name>
<evidence type="ECO:0000313" key="1">
    <source>
        <dbReference type="EMBL" id="VFJ64921.1"/>
    </source>
</evidence>
<proteinExistence type="predicted"/>
<reference evidence="1" key="1">
    <citation type="submission" date="2019-02" db="EMBL/GenBank/DDBJ databases">
        <authorList>
            <person name="Gruber-Vodicka R. H."/>
            <person name="Seah K. B. B."/>
        </authorList>
    </citation>
    <scope>NUCLEOTIDE SEQUENCE</scope>
    <source>
        <strain evidence="1">BECK_DK161</strain>
    </source>
</reference>
<accession>A0A450TDA3</accession>
<protein>
    <submittedName>
        <fullName evidence="1">Uncharacterized protein</fullName>
    </submittedName>
</protein>
<organism evidence="1">
    <name type="scientific">Candidatus Kentrum sp. DK</name>
    <dbReference type="NCBI Taxonomy" id="2126562"/>
    <lineage>
        <taxon>Bacteria</taxon>
        <taxon>Pseudomonadati</taxon>
        <taxon>Pseudomonadota</taxon>
        <taxon>Gammaproteobacteria</taxon>
        <taxon>Candidatus Kentrum</taxon>
    </lineage>
</organism>
<gene>
    <name evidence="1" type="ORF">BECKDK2373C_GA0170839_11239</name>
</gene>
<sequence>MALQDNSRIIFYKTVMRKDSITPKKQRSLASLRDKDFSLRSK</sequence>
<dbReference type="AlphaFoldDB" id="A0A450TDA3"/>
<dbReference type="EMBL" id="CAADEY010000123">
    <property type="protein sequence ID" value="VFJ64921.1"/>
    <property type="molecule type" value="Genomic_DNA"/>
</dbReference>